<feature type="transmembrane region" description="Helical" evidence="1">
    <location>
        <begin position="12"/>
        <end position="36"/>
    </location>
</feature>
<proteinExistence type="predicted"/>
<sequence>MAERVSLAARRRLSLFSIVIWIVGLCVVAVVGANALGVGDGGSGSDAAYADDPWLNPHPTLAAHDGDVYSGRTGEVIRLTGLDTSKPVHLHVVEGDFVRASVTGENGSLAFTDVGDDPARFTISEYDQEYIMPPASALELWPEADEPWSIQVTQPALAELSGTVSGIGDAAFVYSGTATSARVSARGEYSLRVTVVAGLVGEQVLSVSGNVDRTIAWADSDAAVFVIDAFEETAWTITVPDEPAPSATPGADEGTP</sequence>
<dbReference type="OrthoDB" id="5062923at2"/>
<dbReference type="EMBL" id="FNRY01000001">
    <property type="protein sequence ID" value="SEB59455.1"/>
    <property type="molecule type" value="Genomic_DNA"/>
</dbReference>
<dbReference type="AlphaFoldDB" id="A0A1H4KMX9"/>
<reference evidence="2 3" key="1">
    <citation type="submission" date="2016-10" db="EMBL/GenBank/DDBJ databases">
        <authorList>
            <person name="de Groot N.N."/>
        </authorList>
    </citation>
    <scope>NUCLEOTIDE SEQUENCE [LARGE SCALE GENOMIC DNA]</scope>
    <source>
        <strain evidence="2 3">DSM 21799</strain>
    </source>
</reference>
<organism evidence="2 3">
    <name type="scientific">Paramicrobacterium humi</name>
    <dbReference type="NCBI Taxonomy" id="640635"/>
    <lineage>
        <taxon>Bacteria</taxon>
        <taxon>Bacillati</taxon>
        <taxon>Actinomycetota</taxon>
        <taxon>Actinomycetes</taxon>
        <taxon>Micrococcales</taxon>
        <taxon>Microbacteriaceae</taxon>
        <taxon>Paramicrobacterium</taxon>
    </lineage>
</organism>
<keyword evidence="1" id="KW-0812">Transmembrane</keyword>
<evidence type="ECO:0000313" key="3">
    <source>
        <dbReference type="Proteomes" id="UP000199183"/>
    </source>
</evidence>
<evidence type="ECO:0000256" key="1">
    <source>
        <dbReference type="SAM" id="Phobius"/>
    </source>
</evidence>
<protein>
    <submittedName>
        <fullName evidence="2">Uncharacterized protein</fullName>
    </submittedName>
</protein>
<gene>
    <name evidence="2" type="ORF">SAMN04489806_1220</name>
</gene>
<keyword evidence="1" id="KW-0472">Membrane</keyword>
<dbReference type="RefSeq" id="WP_143033979.1">
    <property type="nucleotide sequence ID" value="NZ_FNRY01000001.1"/>
</dbReference>
<name>A0A1H4KMX9_9MICO</name>
<dbReference type="STRING" id="640635.SAMN04489806_1220"/>
<accession>A0A1H4KMX9</accession>
<keyword evidence="3" id="KW-1185">Reference proteome</keyword>
<keyword evidence="1" id="KW-1133">Transmembrane helix</keyword>
<evidence type="ECO:0000313" key="2">
    <source>
        <dbReference type="EMBL" id="SEB59455.1"/>
    </source>
</evidence>
<dbReference type="Proteomes" id="UP000199183">
    <property type="component" value="Unassembled WGS sequence"/>
</dbReference>